<dbReference type="PRINTS" id="PR01849">
    <property type="entry name" value="UBIQUITINACT"/>
</dbReference>
<dbReference type="Proteomes" id="UP001470230">
    <property type="component" value="Unassembled WGS sequence"/>
</dbReference>
<dbReference type="Gene3D" id="3.50.50.80">
    <property type="entry name" value="Ubiquitin-activating enzyme E1, inactive adenylation domain, subdomain 1"/>
    <property type="match status" value="1"/>
</dbReference>
<protein>
    <recommendedName>
        <fullName evidence="4">Ubiquitin-activating enzyme E1 C-terminal domain-containing protein</fullName>
    </recommendedName>
</protein>
<evidence type="ECO:0000256" key="2">
    <source>
        <dbReference type="ARBA" id="ARBA00005673"/>
    </source>
</evidence>
<keyword evidence="3" id="KW-0436">Ligase</keyword>
<dbReference type="SMART" id="SM00985">
    <property type="entry name" value="UBA_e1_C"/>
    <property type="match status" value="1"/>
</dbReference>
<dbReference type="PANTHER" id="PTHR10953:SF4">
    <property type="entry name" value="UBIQUITIN-ACTIVATING ENZYME E1 C-TERMINAL DOMAIN-CONTAINING PROTEIN"/>
    <property type="match status" value="1"/>
</dbReference>
<name>A0ABR2L6C4_9EUKA</name>
<evidence type="ECO:0000256" key="1">
    <source>
        <dbReference type="ARBA" id="ARBA00004906"/>
    </source>
</evidence>
<gene>
    <name evidence="5" type="ORF">M9Y10_000606</name>
</gene>
<dbReference type="InterPro" id="IPR000594">
    <property type="entry name" value="ThiF_NAD_FAD-bd"/>
</dbReference>
<dbReference type="Gene3D" id="3.40.50.12550">
    <property type="entry name" value="Ubiquitin-activating enzyme E1, inactive adenylation domain, subdomain 2"/>
    <property type="match status" value="1"/>
</dbReference>
<dbReference type="Pfam" id="PF00899">
    <property type="entry name" value="ThiF"/>
    <property type="match status" value="2"/>
</dbReference>
<dbReference type="EMBL" id="JAPFFF010000001">
    <property type="protein sequence ID" value="KAK8898322.1"/>
    <property type="molecule type" value="Genomic_DNA"/>
</dbReference>
<dbReference type="Pfam" id="PF10585">
    <property type="entry name" value="UBA_E1_SCCH"/>
    <property type="match status" value="1"/>
</dbReference>
<comment type="caution">
    <text evidence="5">The sequence shown here is derived from an EMBL/GenBank/DDBJ whole genome shotgun (WGS) entry which is preliminary data.</text>
</comment>
<dbReference type="PANTHER" id="PTHR10953">
    <property type="entry name" value="UBIQUITIN-ACTIVATING ENZYME E1"/>
    <property type="match status" value="1"/>
</dbReference>
<dbReference type="Gene3D" id="3.40.50.720">
    <property type="entry name" value="NAD(P)-binding Rossmann-like Domain"/>
    <property type="match status" value="1"/>
</dbReference>
<keyword evidence="6" id="KW-1185">Reference proteome</keyword>
<dbReference type="Pfam" id="PF09358">
    <property type="entry name" value="E1_UFD"/>
    <property type="match status" value="1"/>
</dbReference>
<dbReference type="InterPro" id="IPR000011">
    <property type="entry name" value="UBQ/SUMO-activ_enz_E1-like"/>
</dbReference>
<proteinExistence type="inferred from homology"/>
<comment type="similarity">
    <text evidence="2">Belongs to the ubiquitin-activating E1 family.</text>
</comment>
<dbReference type="InterPro" id="IPR035985">
    <property type="entry name" value="Ubiquitin-activating_enz"/>
</dbReference>
<dbReference type="InterPro" id="IPR045886">
    <property type="entry name" value="ThiF/MoeB/HesA"/>
</dbReference>
<evidence type="ECO:0000313" key="6">
    <source>
        <dbReference type="Proteomes" id="UP001470230"/>
    </source>
</evidence>
<dbReference type="InterPro" id="IPR038252">
    <property type="entry name" value="UBA_E1_C_sf"/>
</dbReference>
<dbReference type="SUPFAM" id="SSF69572">
    <property type="entry name" value="Activating enzymes of the ubiquitin-like proteins"/>
    <property type="match status" value="2"/>
</dbReference>
<evidence type="ECO:0000313" key="5">
    <source>
        <dbReference type="EMBL" id="KAK8898322.1"/>
    </source>
</evidence>
<dbReference type="InterPro" id="IPR042449">
    <property type="entry name" value="Ub-E1_IAD_1"/>
</dbReference>
<organism evidence="5 6">
    <name type="scientific">Tritrichomonas musculus</name>
    <dbReference type="NCBI Taxonomy" id="1915356"/>
    <lineage>
        <taxon>Eukaryota</taxon>
        <taxon>Metamonada</taxon>
        <taxon>Parabasalia</taxon>
        <taxon>Tritrichomonadida</taxon>
        <taxon>Tritrichomonadidae</taxon>
        <taxon>Tritrichomonas</taxon>
    </lineage>
</organism>
<evidence type="ECO:0000259" key="4">
    <source>
        <dbReference type="SMART" id="SM00985"/>
    </source>
</evidence>
<feature type="domain" description="Ubiquitin-activating enzyme E1 C-terminal" evidence="4">
    <location>
        <begin position="843"/>
        <end position="970"/>
    </location>
</feature>
<dbReference type="InterPro" id="IPR018965">
    <property type="entry name" value="Ub-activating_enz_E1_C"/>
</dbReference>
<dbReference type="InterPro" id="IPR019572">
    <property type="entry name" value="UBA_E1_SCCH"/>
</dbReference>
<reference evidence="5 6" key="1">
    <citation type="submission" date="2024-04" db="EMBL/GenBank/DDBJ databases">
        <title>Tritrichomonas musculus Genome.</title>
        <authorList>
            <person name="Alves-Ferreira E."/>
            <person name="Grigg M."/>
            <person name="Lorenzi H."/>
            <person name="Galac M."/>
        </authorList>
    </citation>
    <scope>NUCLEOTIDE SEQUENCE [LARGE SCALE GENOMIC DNA]</scope>
    <source>
        <strain evidence="5 6">EAF2021</strain>
    </source>
</reference>
<dbReference type="InterPro" id="IPR042302">
    <property type="entry name" value="E1_FCCH_sf"/>
</dbReference>
<dbReference type="Gene3D" id="1.10.10.2660">
    <property type="entry name" value="Ubiquitin-activating enzyme E1, SCCH domain"/>
    <property type="match status" value="1"/>
</dbReference>
<sequence>MDNRYSREAFFFEIDGINKISASSIIISGMGGLGVEIAKNLILSGIKNVTIHDTRNTELRDLASNYYLTEKSIGKNRALESMSQLSLLNPYVTVQSNTDELSNSLLINYKYVIVTDYHSESDIKRISTFCHQNSIKLILTETCGVFAYLFNDFSSNFFVEKPTLEKQSKFYIENVSIATNGIVTLMYDMDGLNDGDYVIFDEVKGMTELNGQIIKVKKIDHNKYSICDTTKYGKYIPSNANITKVILPLTIDFLEFNEALKKQEKMSLSFDSYKDNHEKEKQVILCFISCHHCSGEKVTFDQLLNAATEVNSIYKIVDEIDVEILREFSRESGAVISPTCSVFGGIVALEIIKSITGFLVPIDQFLAMQWTAALPKDVKFELKNDRYDPYRIVFGNQQQEVMENLRYFIVGAGSLGCEHIKNMALMGVATGAKGQLYVTDDATIERSSCDAYLLFKKEDVGKMKSDLLCRSIHGINSSVKIESFHEKYNSEHSSKFGDSFYMSLDGVCNAADDEKSHFFTDQECIFYNKAFFDTKSVGAIGTFTPVIPHLTDSIFSSKGPVVKYVTMDVIYSFPYEIEHCIKFARIYLFEIFFIKLPLLISIVLNDSDYLNHLDGGKINELYDLKEALIDEKCENFIDCIKWARNQFDIYFNHKICEVQKYCSNSTESVWTGHNRYPTPITFDATNKLHAQFVISATLIKARTFGIQNEDVDILKIANDCAHANLESTRKYDFKNEEEKVEHIKSLYKEISPYLEKLKCRHFNPEKIDLKDMTNNQLDFFEAVTAIRAINYNIKNTLNRSEILEIIMKIKPTIIPTAAMISGLFTLEMYKVHSIDNNKKIDDFRMASINLEKPVFCIFDPIPCQVIECPANTLKYTIWDKWIIEGDLTVEEFIKAAKDKYNVAIDMMTSSALLVYPIFNDSGKNNQRLKTKLTKVIEDYKGVPFSDDQSYLQIEVLCSDEDDNDIEIPKFILKFK</sequence>
<dbReference type="Gene3D" id="3.10.290.60">
    <property type="entry name" value="Ubiquitin-activating enzyme E1, UFD domain"/>
    <property type="match status" value="1"/>
</dbReference>
<dbReference type="Gene3D" id="2.40.30.180">
    <property type="entry name" value="Ubiquitin-activating enzyme E1, FCCH domain"/>
    <property type="match status" value="1"/>
</dbReference>
<accession>A0ABR2L6C4</accession>
<evidence type="ECO:0000256" key="3">
    <source>
        <dbReference type="ARBA" id="ARBA00022598"/>
    </source>
</evidence>
<comment type="pathway">
    <text evidence="1">Protein modification; protein ubiquitination.</text>
</comment>
<dbReference type="InterPro" id="IPR042063">
    <property type="entry name" value="Ubi_acti_E1_SCCH"/>
</dbReference>